<dbReference type="PANTHER" id="PTHR46796">
    <property type="entry name" value="HTH-TYPE TRANSCRIPTIONAL ACTIVATOR RHAS-RELATED"/>
    <property type="match status" value="1"/>
</dbReference>
<dbReference type="Pfam" id="PF02311">
    <property type="entry name" value="AraC_binding"/>
    <property type="match status" value="1"/>
</dbReference>
<organism evidence="5 6">
    <name type="scientific">Kitasatospora acidiphila</name>
    <dbReference type="NCBI Taxonomy" id="2567942"/>
    <lineage>
        <taxon>Bacteria</taxon>
        <taxon>Bacillati</taxon>
        <taxon>Actinomycetota</taxon>
        <taxon>Actinomycetes</taxon>
        <taxon>Kitasatosporales</taxon>
        <taxon>Streptomycetaceae</taxon>
        <taxon>Kitasatospora</taxon>
    </lineage>
</organism>
<evidence type="ECO:0000313" key="5">
    <source>
        <dbReference type="EMBL" id="TQF01502.1"/>
    </source>
</evidence>
<dbReference type="InterPro" id="IPR020449">
    <property type="entry name" value="Tscrpt_reg_AraC-type_HTH"/>
</dbReference>
<dbReference type="EMBL" id="VIGB01000003">
    <property type="protein sequence ID" value="TQF01502.1"/>
    <property type="molecule type" value="Genomic_DNA"/>
</dbReference>
<dbReference type="PRINTS" id="PR00032">
    <property type="entry name" value="HTHARAC"/>
</dbReference>
<evidence type="ECO:0000256" key="2">
    <source>
        <dbReference type="ARBA" id="ARBA00023125"/>
    </source>
</evidence>
<dbReference type="GO" id="GO:0003700">
    <property type="term" value="F:DNA-binding transcription factor activity"/>
    <property type="evidence" value="ECO:0007669"/>
    <property type="project" value="InterPro"/>
</dbReference>
<keyword evidence="6" id="KW-1185">Reference proteome</keyword>
<comment type="caution">
    <text evidence="5">The sequence shown here is derived from an EMBL/GenBank/DDBJ whole genome shotgun (WGS) entry which is preliminary data.</text>
</comment>
<dbReference type="AlphaFoldDB" id="A0A540VXL7"/>
<evidence type="ECO:0000259" key="4">
    <source>
        <dbReference type="PROSITE" id="PS01124"/>
    </source>
</evidence>
<dbReference type="GO" id="GO:0043565">
    <property type="term" value="F:sequence-specific DNA binding"/>
    <property type="evidence" value="ECO:0007669"/>
    <property type="project" value="InterPro"/>
</dbReference>
<proteinExistence type="predicted"/>
<dbReference type="OrthoDB" id="3186094at2"/>
<dbReference type="InterPro" id="IPR009057">
    <property type="entry name" value="Homeodomain-like_sf"/>
</dbReference>
<dbReference type="SUPFAM" id="SSF46689">
    <property type="entry name" value="Homeodomain-like"/>
    <property type="match status" value="1"/>
</dbReference>
<keyword evidence="2" id="KW-0238">DNA-binding</keyword>
<feature type="domain" description="HTH araC/xylS-type" evidence="4">
    <location>
        <begin position="197"/>
        <end position="295"/>
    </location>
</feature>
<reference evidence="5 6" key="1">
    <citation type="submission" date="2019-06" db="EMBL/GenBank/DDBJ databases">
        <title>Description of Kitasatospora acidophila sp. nov. isolated from pine grove soil, and reclassification of Streptomyces novaecaesareae to Kitasatospora novaeceasareae comb. nov.</title>
        <authorList>
            <person name="Kim M.J."/>
        </authorList>
    </citation>
    <scope>NUCLEOTIDE SEQUENCE [LARGE SCALE GENOMIC DNA]</scope>
    <source>
        <strain evidence="5 6">MMS16-CNU292</strain>
    </source>
</reference>
<dbReference type="SMART" id="SM00342">
    <property type="entry name" value="HTH_ARAC"/>
    <property type="match status" value="1"/>
</dbReference>
<sequence>MPPSSAPDPGRGIAEPVVLMDDPAVPPPPDAVTIASRTERVLCGRLDEDATYRTVRPGGTTDWVLFVTVAGCGRLRRTGAPDILAPADRITVIEPHTPHDYGTDRDAGHWSLRWAHIEPRPDWLPLLHWPAAAPGIRSIEVDGTVRGRVVQALDRAVGAQHCGLRRNTLFAMNAVEEALLWCDTRNPRGNVLDPRLLAVLEHVSDHLDRPHTVASLARIGGLSPSRLAHLAAAQLGTGLMAHVEQQRMELARHLLAVTGLPVNHVARKVGFTDPLYFSRRFRLTTGMSPTKFRTATGG</sequence>
<dbReference type="PROSITE" id="PS01124">
    <property type="entry name" value="HTH_ARAC_FAMILY_2"/>
    <property type="match status" value="1"/>
</dbReference>
<evidence type="ECO:0000256" key="3">
    <source>
        <dbReference type="ARBA" id="ARBA00023163"/>
    </source>
</evidence>
<dbReference type="PANTHER" id="PTHR46796:SF6">
    <property type="entry name" value="ARAC SUBFAMILY"/>
    <property type="match status" value="1"/>
</dbReference>
<name>A0A540VXL7_9ACTN</name>
<dbReference type="Pfam" id="PF12833">
    <property type="entry name" value="HTH_18"/>
    <property type="match status" value="1"/>
</dbReference>
<keyword evidence="3" id="KW-0804">Transcription</keyword>
<dbReference type="InterPro" id="IPR003313">
    <property type="entry name" value="AraC-bd"/>
</dbReference>
<protein>
    <submittedName>
        <fullName evidence="5">Helix-turn-helix domain-containing protein</fullName>
    </submittedName>
</protein>
<dbReference type="Gene3D" id="1.10.10.60">
    <property type="entry name" value="Homeodomain-like"/>
    <property type="match status" value="1"/>
</dbReference>
<dbReference type="InterPro" id="IPR050204">
    <property type="entry name" value="AraC_XylS_family_regulators"/>
</dbReference>
<dbReference type="Proteomes" id="UP000319103">
    <property type="component" value="Unassembled WGS sequence"/>
</dbReference>
<keyword evidence="1" id="KW-0805">Transcription regulation</keyword>
<dbReference type="InterPro" id="IPR018060">
    <property type="entry name" value="HTH_AraC"/>
</dbReference>
<gene>
    <name evidence="5" type="ORF">E6W39_03640</name>
</gene>
<accession>A0A540VXL7</accession>
<evidence type="ECO:0000256" key="1">
    <source>
        <dbReference type="ARBA" id="ARBA00023015"/>
    </source>
</evidence>
<dbReference type="Gene3D" id="2.60.120.280">
    <property type="entry name" value="Regulatory protein AraC"/>
    <property type="match status" value="1"/>
</dbReference>
<evidence type="ECO:0000313" key="6">
    <source>
        <dbReference type="Proteomes" id="UP000319103"/>
    </source>
</evidence>
<dbReference type="InterPro" id="IPR037923">
    <property type="entry name" value="HTH-like"/>
</dbReference>
<dbReference type="SUPFAM" id="SSF51215">
    <property type="entry name" value="Regulatory protein AraC"/>
    <property type="match status" value="1"/>
</dbReference>